<evidence type="ECO:0000256" key="8">
    <source>
        <dbReference type="ARBA" id="ARBA00023136"/>
    </source>
</evidence>
<dbReference type="PROSITE" id="PS50929">
    <property type="entry name" value="ABC_TM1F"/>
    <property type="match status" value="1"/>
</dbReference>
<dbReference type="InterPro" id="IPR003593">
    <property type="entry name" value="AAA+_ATPase"/>
</dbReference>
<dbReference type="Gene3D" id="3.40.50.300">
    <property type="entry name" value="P-loop containing nucleotide triphosphate hydrolases"/>
    <property type="match status" value="1"/>
</dbReference>
<evidence type="ECO:0000256" key="3">
    <source>
        <dbReference type="ARBA" id="ARBA00022475"/>
    </source>
</evidence>
<keyword evidence="8 9" id="KW-0472">Membrane</keyword>
<evidence type="ECO:0000256" key="5">
    <source>
        <dbReference type="ARBA" id="ARBA00022741"/>
    </source>
</evidence>
<keyword evidence="5" id="KW-0547">Nucleotide-binding</keyword>
<feature type="domain" description="ABC transporter" evidence="10">
    <location>
        <begin position="354"/>
        <end position="577"/>
    </location>
</feature>
<dbReference type="GO" id="GO:0005886">
    <property type="term" value="C:plasma membrane"/>
    <property type="evidence" value="ECO:0007669"/>
    <property type="project" value="UniProtKB-SubCell"/>
</dbReference>
<dbReference type="GO" id="GO:0140359">
    <property type="term" value="F:ABC-type transporter activity"/>
    <property type="evidence" value="ECO:0007669"/>
    <property type="project" value="InterPro"/>
</dbReference>
<dbReference type="EMBL" id="LAZR01004537">
    <property type="protein sequence ID" value="KKN07712.1"/>
    <property type="molecule type" value="Genomic_DNA"/>
</dbReference>
<dbReference type="InterPro" id="IPR017871">
    <property type="entry name" value="ABC_transporter-like_CS"/>
</dbReference>
<dbReference type="InterPro" id="IPR027417">
    <property type="entry name" value="P-loop_NTPase"/>
</dbReference>
<dbReference type="PANTHER" id="PTHR24221:SF654">
    <property type="entry name" value="ATP-BINDING CASSETTE SUB-FAMILY B MEMBER 6"/>
    <property type="match status" value="1"/>
</dbReference>
<evidence type="ECO:0000256" key="2">
    <source>
        <dbReference type="ARBA" id="ARBA00022448"/>
    </source>
</evidence>
<proteinExistence type="predicted"/>
<evidence type="ECO:0000259" key="10">
    <source>
        <dbReference type="PROSITE" id="PS50893"/>
    </source>
</evidence>
<dbReference type="GO" id="GO:0005524">
    <property type="term" value="F:ATP binding"/>
    <property type="evidence" value="ECO:0007669"/>
    <property type="project" value="UniProtKB-KW"/>
</dbReference>
<evidence type="ECO:0000259" key="11">
    <source>
        <dbReference type="PROSITE" id="PS50929"/>
    </source>
</evidence>
<evidence type="ECO:0000256" key="4">
    <source>
        <dbReference type="ARBA" id="ARBA00022692"/>
    </source>
</evidence>
<keyword evidence="6" id="KW-0067">ATP-binding</keyword>
<dbReference type="SMART" id="SM00382">
    <property type="entry name" value="AAA"/>
    <property type="match status" value="1"/>
</dbReference>
<dbReference type="Pfam" id="PF00664">
    <property type="entry name" value="ABC_membrane"/>
    <property type="match status" value="1"/>
</dbReference>
<dbReference type="SUPFAM" id="SSF52540">
    <property type="entry name" value="P-loop containing nucleoside triphosphate hydrolases"/>
    <property type="match status" value="1"/>
</dbReference>
<dbReference type="InterPro" id="IPR011527">
    <property type="entry name" value="ABC1_TM_dom"/>
</dbReference>
<evidence type="ECO:0000256" key="1">
    <source>
        <dbReference type="ARBA" id="ARBA00004651"/>
    </source>
</evidence>
<dbReference type="InterPro" id="IPR003439">
    <property type="entry name" value="ABC_transporter-like_ATP-bd"/>
</dbReference>
<comment type="caution">
    <text evidence="12">The sequence shown here is derived from an EMBL/GenBank/DDBJ whole genome shotgun (WGS) entry which is preliminary data.</text>
</comment>
<comment type="subcellular location">
    <subcellularLocation>
        <location evidence="1">Cell membrane</location>
        <topology evidence="1">Multi-pass membrane protein</topology>
    </subcellularLocation>
</comment>
<dbReference type="AlphaFoldDB" id="A0A0F9N744"/>
<dbReference type="FunFam" id="3.40.50.300:FF:000299">
    <property type="entry name" value="ABC transporter ATP-binding protein/permease"/>
    <property type="match status" value="1"/>
</dbReference>
<feature type="transmembrane region" description="Helical" evidence="9">
    <location>
        <begin position="264"/>
        <end position="285"/>
    </location>
</feature>
<dbReference type="InterPro" id="IPR039421">
    <property type="entry name" value="Type_1_exporter"/>
</dbReference>
<keyword evidence="4 9" id="KW-0812">Transmembrane</keyword>
<keyword evidence="3" id="KW-1003">Cell membrane</keyword>
<feature type="transmembrane region" description="Helical" evidence="9">
    <location>
        <begin position="291"/>
        <end position="314"/>
    </location>
</feature>
<dbReference type="GO" id="GO:0016887">
    <property type="term" value="F:ATP hydrolysis activity"/>
    <property type="evidence" value="ECO:0007669"/>
    <property type="project" value="InterPro"/>
</dbReference>
<evidence type="ECO:0008006" key="13">
    <source>
        <dbReference type="Google" id="ProtNLM"/>
    </source>
</evidence>
<organism evidence="12">
    <name type="scientific">marine sediment metagenome</name>
    <dbReference type="NCBI Taxonomy" id="412755"/>
    <lineage>
        <taxon>unclassified sequences</taxon>
        <taxon>metagenomes</taxon>
        <taxon>ecological metagenomes</taxon>
    </lineage>
</organism>
<keyword evidence="7 9" id="KW-1133">Transmembrane helix</keyword>
<dbReference type="PROSITE" id="PS50893">
    <property type="entry name" value="ABC_TRANSPORTER_2"/>
    <property type="match status" value="1"/>
</dbReference>
<dbReference type="PROSITE" id="PS00211">
    <property type="entry name" value="ABC_TRANSPORTER_1"/>
    <property type="match status" value="1"/>
</dbReference>
<sequence length="579" mass="64587">MIFYKKIYSLLTVNDRRAARVQFGLMIIGMVLETLGIGLVIPAIAIMVQGDAITSQPIISEVIDYFGISSQEQLIILAILGLVIVYFIKNIFLAFLTWRQADFTFDIQAKLSQRLFTVYLRRPYVFHLQKNSAELVRNVTSEVAIFTEALTATLVLFSELLVLVGISILLVFIEPLGAFFISIILGSAAWFIYRVTRQRIGEWGKLRQHHDALRIQHLQQGLGGVKDVKLLGREDDFLDEFQKHNSNSARMWKLQTTLQNLPRLMFEMLAVIALAILVLTMLNMGRDINSIVPVLGLFAAAAFRMMPSITRILVSMQALRYRFSAIDTLYEELNSEAIKKTDENVDSVRFMNELTLKNIVYHYPSNKAPVLSNISLTIKKGESVGFIGMSGSGKSTLVDVILGLLTPSSGTVDVDDLNIQKNLRGWQSQIGYVSQSIFLTDDTLRRNVAFGIADNEIDEAAVLRAIQMAQLDELVSSLPAGIETIVGERGILLSGGQRQRIGIARSLYHDPDILVLDEATSSLDNNTEKVVMDSVTALHGKKTVIIVAHRLSTVEHCDQIFRMNAGQILEHGSPSFILK</sequence>
<dbReference type="GO" id="GO:0034040">
    <property type="term" value="F:ATPase-coupled lipid transmembrane transporter activity"/>
    <property type="evidence" value="ECO:0007669"/>
    <property type="project" value="TreeGrafter"/>
</dbReference>
<dbReference type="InterPro" id="IPR036640">
    <property type="entry name" value="ABC1_TM_sf"/>
</dbReference>
<reference evidence="12" key="1">
    <citation type="journal article" date="2015" name="Nature">
        <title>Complex archaea that bridge the gap between prokaryotes and eukaryotes.</title>
        <authorList>
            <person name="Spang A."/>
            <person name="Saw J.H."/>
            <person name="Jorgensen S.L."/>
            <person name="Zaremba-Niedzwiedzka K."/>
            <person name="Martijn J."/>
            <person name="Lind A.E."/>
            <person name="van Eijk R."/>
            <person name="Schleper C."/>
            <person name="Guy L."/>
            <person name="Ettema T.J."/>
        </authorList>
    </citation>
    <scope>NUCLEOTIDE SEQUENCE</scope>
</reference>
<name>A0A0F9N744_9ZZZZ</name>
<dbReference type="Gene3D" id="1.20.1560.10">
    <property type="entry name" value="ABC transporter type 1, transmembrane domain"/>
    <property type="match status" value="1"/>
</dbReference>
<feature type="transmembrane region" description="Helical" evidence="9">
    <location>
        <begin position="21"/>
        <end position="48"/>
    </location>
</feature>
<dbReference type="SUPFAM" id="SSF90123">
    <property type="entry name" value="ABC transporter transmembrane region"/>
    <property type="match status" value="1"/>
</dbReference>
<dbReference type="PANTHER" id="PTHR24221">
    <property type="entry name" value="ATP-BINDING CASSETTE SUB-FAMILY B"/>
    <property type="match status" value="1"/>
</dbReference>
<feature type="transmembrane region" description="Helical" evidence="9">
    <location>
        <begin position="154"/>
        <end position="173"/>
    </location>
</feature>
<evidence type="ECO:0000256" key="7">
    <source>
        <dbReference type="ARBA" id="ARBA00022989"/>
    </source>
</evidence>
<gene>
    <name evidence="12" type="ORF">LCGC14_1064150</name>
</gene>
<feature type="transmembrane region" description="Helical" evidence="9">
    <location>
        <begin position="74"/>
        <end position="98"/>
    </location>
</feature>
<evidence type="ECO:0000256" key="9">
    <source>
        <dbReference type="SAM" id="Phobius"/>
    </source>
</evidence>
<accession>A0A0F9N744</accession>
<feature type="domain" description="ABC transmembrane type-1" evidence="11">
    <location>
        <begin position="58"/>
        <end position="319"/>
    </location>
</feature>
<evidence type="ECO:0000313" key="12">
    <source>
        <dbReference type="EMBL" id="KKN07712.1"/>
    </source>
</evidence>
<keyword evidence="2" id="KW-0813">Transport</keyword>
<dbReference type="Pfam" id="PF00005">
    <property type="entry name" value="ABC_tran"/>
    <property type="match status" value="1"/>
</dbReference>
<feature type="transmembrane region" description="Helical" evidence="9">
    <location>
        <begin position="179"/>
        <end position="196"/>
    </location>
</feature>
<protein>
    <recommendedName>
        <fullName evidence="13">ATPase</fullName>
    </recommendedName>
</protein>
<evidence type="ECO:0000256" key="6">
    <source>
        <dbReference type="ARBA" id="ARBA00022840"/>
    </source>
</evidence>